<dbReference type="SUPFAM" id="SSF52540">
    <property type="entry name" value="P-loop containing nucleoside triphosphate hydrolases"/>
    <property type="match status" value="1"/>
</dbReference>
<dbReference type="PANTHER" id="PTHR11384">
    <property type="entry name" value="ATP-BINDING CASSETTE, SUB-FAMILY D MEMBER"/>
    <property type="match status" value="1"/>
</dbReference>
<dbReference type="Pfam" id="PF00005">
    <property type="entry name" value="ABC_tran"/>
    <property type="match status" value="1"/>
</dbReference>
<evidence type="ECO:0000256" key="8">
    <source>
        <dbReference type="ARBA" id="ARBA00023136"/>
    </source>
</evidence>
<dbReference type="InterPro" id="IPR011527">
    <property type="entry name" value="ABC1_TM_dom"/>
</dbReference>
<feature type="transmembrane region" description="Helical" evidence="9">
    <location>
        <begin position="390"/>
        <end position="414"/>
    </location>
</feature>
<dbReference type="InterPro" id="IPR017871">
    <property type="entry name" value="ABC_transporter-like_CS"/>
</dbReference>
<feature type="transmembrane region" description="Helical" evidence="9">
    <location>
        <begin position="49"/>
        <end position="70"/>
    </location>
</feature>
<dbReference type="RefSeq" id="WP_394310632.1">
    <property type="nucleotide sequence ID" value="NZ_JBHGPK010000003.1"/>
</dbReference>
<evidence type="ECO:0000256" key="7">
    <source>
        <dbReference type="ARBA" id="ARBA00022989"/>
    </source>
</evidence>
<dbReference type="InterPro" id="IPR050835">
    <property type="entry name" value="ABC_transporter_sub-D"/>
</dbReference>
<dbReference type="SUPFAM" id="SSF90123">
    <property type="entry name" value="ABC transporter transmembrane region"/>
    <property type="match status" value="1"/>
</dbReference>
<keyword evidence="3" id="KW-0813">Transport</keyword>
<dbReference type="PROSITE" id="PS00211">
    <property type="entry name" value="ABC_TRANSPORTER_1"/>
    <property type="match status" value="1"/>
</dbReference>
<dbReference type="Pfam" id="PF06472">
    <property type="entry name" value="ABC_membrane_2"/>
    <property type="match status" value="1"/>
</dbReference>
<feature type="domain" description="ABC transmembrane type-1" evidence="11">
    <location>
        <begin position="150"/>
        <end position="450"/>
    </location>
</feature>
<dbReference type="PANTHER" id="PTHR11384:SF59">
    <property type="entry name" value="LYSOSOMAL COBALAMIN TRANSPORTER ABCD4"/>
    <property type="match status" value="1"/>
</dbReference>
<evidence type="ECO:0000313" key="12">
    <source>
        <dbReference type="EMBL" id="MFC2250407.1"/>
    </source>
</evidence>
<dbReference type="InterPro" id="IPR003593">
    <property type="entry name" value="AAA+_ATPase"/>
</dbReference>
<feature type="transmembrane region" description="Helical" evidence="9">
    <location>
        <begin position="27"/>
        <end position="44"/>
    </location>
</feature>
<keyword evidence="8 9" id="KW-0472">Membrane</keyword>
<reference evidence="12 13" key="1">
    <citation type="submission" date="2024-09" db="EMBL/GenBank/DDBJ databases">
        <title>Description of Labrys sedimenti sp. nov., isolated from a diclofenac-degrading enrichment culture, and genome-based reclassification of Labrys portucalensis as a later heterotypic synonym of Labrys neptuniae.</title>
        <authorList>
            <person name="Tancsics A."/>
            <person name="Csepanyi A."/>
        </authorList>
    </citation>
    <scope>NUCLEOTIDE SEQUENCE [LARGE SCALE GENOMIC DNA]</scope>
    <source>
        <strain evidence="12 13">LMG 23412</strain>
    </source>
</reference>
<feature type="transmembrane region" description="Helical" evidence="9">
    <location>
        <begin position="434"/>
        <end position="451"/>
    </location>
</feature>
<dbReference type="InterPro" id="IPR027417">
    <property type="entry name" value="P-loop_NTPase"/>
</dbReference>
<evidence type="ECO:0000259" key="10">
    <source>
        <dbReference type="PROSITE" id="PS50893"/>
    </source>
</evidence>
<dbReference type="SMART" id="SM00382">
    <property type="entry name" value="AAA"/>
    <property type="match status" value="1"/>
</dbReference>
<proteinExistence type="inferred from homology"/>
<feature type="transmembrane region" description="Helical" evidence="9">
    <location>
        <begin position="306"/>
        <end position="324"/>
    </location>
</feature>
<evidence type="ECO:0000256" key="1">
    <source>
        <dbReference type="ARBA" id="ARBA00004651"/>
    </source>
</evidence>
<feature type="domain" description="ABC transporter" evidence="10">
    <location>
        <begin position="487"/>
        <end position="698"/>
    </location>
</feature>
<feature type="transmembrane region" description="Helical" evidence="9">
    <location>
        <begin position="90"/>
        <end position="109"/>
    </location>
</feature>
<dbReference type="Proteomes" id="UP001595190">
    <property type="component" value="Unassembled WGS sequence"/>
</dbReference>
<dbReference type="EMBL" id="JBHGPK010000003">
    <property type="protein sequence ID" value="MFC2250407.1"/>
    <property type="molecule type" value="Genomic_DNA"/>
</dbReference>
<protein>
    <submittedName>
        <fullName evidence="12">ABC transporter ATP-binding protein/permease</fullName>
    </submittedName>
</protein>
<evidence type="ECO:0000256" key="2">
    <source>
        <dbReference type="ARBA" id="ARBA00005417"/>
    </source>
</evidence>
<dbReference type="InterPro" id="IPR003439">
    <property type="entry name" value="ABC_transporter-like_ATP-bd"/>
</dbReference>
<keyword evidence="6 12" id="KW-0067">ATP-binding</keyword>
<evidence type="ECO:0000256" key="6">
    <source>
        <dbReference type="ARBA" id="ARBA00022840"/>
    </source>
</evidence>
<dbReference type="PROSITE" id="PS50893">
    <property type="entry name" value="ABC_TRANSPORTER_2"/>
    <property type="match status" value="1"/>
</dbReference>
<evidence type="ECO:0000256" key="9">
    <source>
        <dbReference type="SAM" id="Phobius"/>
    </source>
</evidence>
<comment type="similarity">
    <text evidence="2">Belongs to the ABC transporter superfamily.</text>
</comment>
<dbReference type="PROSITE" id="PS50929">
    <property type="entry name" value="ABC_TM1F"/>
    <property type="match status" value="1"/>
</dbReference>
<feature type="transmembrane region" description="Helical" evidence="9">
    <location>
        <begin position="143"/>
        <end position="168"/>
    </location>
</feature>
<name>A0ABV6ZDZ8_9HYPH</name>
<dbReference type="Gene3D" id="1.20.1560.10">
    <property type="entry name" value="ABC transporter type 1, transmembrane domain"/>
    <property type="match status" value="1"/>
</dbReference>
<dbReference type="GO" id="GO:0005524">
    <property type="term" value="F:ATP binding"/>
    <property type="evidence" value="ECO:0007669"/>
    <property type="project" value="UniProtKB-KW"/>
</dbReference>
<accession>A0ABV6ZDZ8</accession>
<gene>
    <name evidence="12" type="ORF">ACETRX_12350</name>
</gene>
<dbReference type="InterPro" id="IPR036640">
    <property type="entry name" value="ABC1_TM_sf"/>
</dbReference>
<dbReference type="CDD" id="cd03223">
    <property type="entry name" value="ABCD_peroxisomal_ALDP"/>
    <property type="match status" value="1"/>
</dbReference>
<keyword evidence="5" id="KW-0547">Nucleotide-binding</keyword>
<evidence type="ECO:0000313" key="13">
    <source>
        <dbReference type="Proteomes" id="UP001595190"/>
    </source>
</evidence>
<dbReference type="Gene3D" id="3.40.50.300">
    <property type="entry name" value="P-loop containing nucleotide triphosphate hydrolases"/>
    <property type="match status" value="1"/>
</dbReference>
<comment type="subcellular location">
    <subcellularLocation>
        <location evidence="1">Cell membrane</location>
        <topology evidence="1">Multi-pass membrane protein</topology>
    </subcellularLocation>
</comment>
<comment type="caution">
    <text evidence="12">The sequence shown here is derived from an EMBL/GenBank/DDBJ whole genome shotgun (WGS) entry which is preliminary data.</text>
</comment>
<sequence>MIRLLAGLSAVSTIGFAAGSIIGPVPLYLPLASLVLTAVLFLAARIPTVLRFLVGLFAFAFLILGAVTALNEAGWLPEGIQALLPPANAAIVASILALLHYLIYFVPVLRRIVDLVNPYFEAEDRTELNLGFLGKWPMRERTVALGLLGFVVVINVLLVYLNVLFNFWQNRFYTAIQDKAAAAFWTEMGVFGSLATFWVLRGVLDSYVNGYAVLRWRNWLSQRYVNDWLSDKVHYRLSLAGNKTDNPDQRIAEDVRDFTLSSYDNYTGIFSQLLSIYAFVSILWGISAEFPYQLGGFDLSKIPGYLVWMLLAWAVLFTYLSHLIGRPLVPINFRVQKLEADFRYNLVRVRENDEQIALLHGEDVEKKGLLARFAAVYGMRFALLVRQIKLGSLTFAYGQFNLVLPFFLLAPAYFANESMKSGTLMQTADAFGNIIPAFSFFVTSYATLAAYKATIDRLTGFDSAIAKANAARDDGVHALPQTGQTAIDGRDVDVALPNGAILLDKADFSLPKGVRTLVTGPSGSGKTTLFRAIAGIWPYGRGTIALPQTDDVMLLPQQPYFPLGSLRAALAYPLGEEAFEEKQYHDVLEQVGLGELADRLDADDKWDNALSGGEKQRIALARAILRRPAWLLLDEATSALDEKSETELYGLLRQALPDTTIVSIGHRSSLAGLHDRRLAVVPDEKAAHVEERPLAEFGAR</sequence>
<evidence type="ECO:0000256" key="5">
    <source>
        <dbReference type="ARBA" id="ARBA00022741"/>
    </source>
</evidence>
<feature type="transmembrane region" description="Helical" evidence="9">
    <location>
        <begin position="266"/>
        <end position="286"/>
    </location>
</feature>
<feature type="transmembrane region" description="Helical" evidence="9">
    <location>
        <begin position="180"/>
        <end position="200"/>
    </location>
</feature>
<evidence type="ECO:0000256" key="3">
    <source>
        <dbReference type="ARBA" id="ARBA00022448"/>
    </source>
</evidence>
<organism evidence="12 13">
    <name type="scientific">Labrys neptuniae</name>
    <dbReference type="NCBI Taxonomy" id="376174"/>
    <lineage>
        <taxon>Bacteria</taxon>
        <taxon>Pseudomonadati</taxon>
        <taxon>Pseudomonadota</taxon>
        <taxon>Alphaproteobacteria</taxon>
        <taxon>Hyphomicrobiales</taxon>
        <taxon>Xanthobacteraceae</taxon>
        <taxon>Labrys</taxon>
    </lineage>
</organism>
<keyword evidence="7 9" id="KW-1133">Transmembrane helix</keyword>
<evidence type="ECO:0000256" key="4">
    <source>
        <dbReference type="ARBA" id="ARBA00022692"/>
    </source>
</evidence>
<keyword evidence="4 9" id="KW-0812">Transmembrane</keyword>
<evidence type="ECO:0000259" key="11">
    <source>
        <dbReference type="PROSITE" id="PS50929"/>
    </source>
</evidence>